<evidence type="ECO:0000259" key="1">
    <source>
        <dbReference type="PROSITE" id="PS51745"/>
    </source>
</evidence>
<dbReference type="EMBL" id="JACGWJ010000008">
    <property type="protein sequence ID" value="KAL0403658.1"/>
    <property type="molecule type" value="Genomic_DNA"/>
</dbReference>
<dbReference type="PANTHER" id="PTHR32002:SF35">
    <property type="entry name" value="PROTEIN NLP6"/>
    <property type="match status" value="1"/>
</dbReference>
<proteinExistence type="predicted"/>
<dbReference type="PROSITE" id="PS51745">
    <property type="entry name" value="PB1"/>
    <property type="match status" value="1"/>
</dbReference>
<accession>A0AAW2TGI8</accession>
<protein>
    <submittedName>
        <fullName evidence="2">Protein NLP7</fullName>
    </submittedName>
</protein>
<dbReference type="SMART" id="SM00666">
    <property type="entry name" value="PB1"/>
    <property type="match status" value="1"/>
</dbReference>
<dbReference type="GO" id="GO:0003700">
    <property type="term" value="F:DNA-binding transcription factor activity"/>
    <property type="evidence" value="ECO:0007669"/>
    <property type="project" value="InterPro"/>
</dbReference>
<name>A0AAW2TGI8_SESRA</name>
<sequence length="193" mass="22280">MKETLRSLKLASGKQLGEDLVVEVISFDKNDKFSSFELYQPDVLPVRFEVTQFVEQEPRYNQNKRRNPSLFETSTSEKRVRCSEQHNQNALQTCGIESNQNHTKLAEDGVVLIKAKFGDDIAKLQLLLSSGIEKLRQEVAKRFDLTRGRFKLYYLDEDEWILLACEDDLQLCMKTLTASRKTPIQMLVKSVCN</sequence>
<reference evidence="2" key="2">
    <citation type="journal article" date="2024" name="Plant">
        <title>Genomic evolution and insights into agronomic trait innovations of Sesamum species.</title>
        <authorList>
            <person name="Miao H."/>
            <person name="Wang L."/>
            <person name="Qu L."/>
            <person name="Liu H."/>
            <person name="Sun Y."/>
            <person name="Le M."/>
            <person name="Wang Q."/>
            <person name="Wei S."/>
            <person name="Zheng Y."/>
            <person name="Lin W."/>
            <person name="Duan Y."/>
            <person name="Cao H."/>
            <person name="Xiong S."/>
            <person name="Wang X."/>
            <person name="Wei L."/>
            <person name="Li C."/>
            <person name="Ma Q."/>
            <person name="Ju M."/>
            <person name="Zhao R."/>
            <person name="Li G."/>
            <person name="Mu C."/>
            <person name="Tian Q."/>
            <person name="Mei H."/>
            <person name="Zhang T."/>
            <person name="Gao T."/>
            <person name="Zhang H."/>
        </authorList>
    </citation>
    <scope>NUCLEOTIDE SEQUENCE</scope>
    <source>
        <strain evidence="2">G02</strain>
    </source>
</reference>
<dbReference type="InterPro" id="IPR000270">
    <property type="entry name" value="PB1_dom"/>
</dbReference>
<organism evidence="2">
    <name type="scientific">Sesamum radiatum</name>
    <name type="common">Black benniseed</name>
    <dbReference type="NCBI Taxonomy" id="300843"/>
    <lineage>
        <taxon>Eukaryota</taxon>
        <taxon>Viridiplantae</taxon>
        <taxon>Streptophyta</taxon>
        <taxon>Embryophyta</taxon>
        <taxon>Tracheophyta</taxon>
        <taxon>Spermatophyta</taxon>
        <taxon>Magnoliopsida</taxon>
        <taxon>eudicotyledons</taxon>
        <taxon>Gunneridae</taxon>
        <taxon>Pentapetalae</taxon>
        <taxon>asterids</taxon>
        <taxon>lamiids</taxon>
        <taxon>Lamiales</taxon>
        <taxon>Pedaliaceae</taxon>
        <taxon>Sesamum</taxon>
    </lineage>
</organism>
<gene>
    <name evidence="2" type="ORF">Sradi_2006600</name>
</gene>
<evidence type="ECO:0000313" key="2">
    <source>
        <dbReference type="EMBL" id="KAL0403658.1"/>
    </source>
</evidence>
<dbReference type="InterPro" id="IPR053793">
    <property type="entry name" value="PB1-like"/>
</dbReference>
<dbReference type="Pfam" id="PF00564">
    <property type="entry name" value="PB1"/>
    <property type="match status" value="1"/>
</dbReference>
<feature type="domain" description="PB1" evidence="1">
    <location>
        <begin position="110"/>
        <end position="191"/>
    </location>
</feature>
<comment type="caution">
    <text evidence="2">The sequence shown here is derived from an EMBL/GenBank/DDBJ whole genome shotgun (WGS) entry which is preliminary data.</text>
</comment>
<dbReference type="PANTHER" id="PTHR32002">
    <property type="entry name" value="PROTEIN NLP8"/>
    <property type="match status" value="1"/>
</dbReference>
<dbReference type="Gene3D" id="3.10.20.90">
    <property type="entry name" value="Phosphatidylinositol 3-kinase Catalytic Subunit, Chain A, domain 1"/>
    <property type="match status" value="1"/>
</dbReference>
<dbReference type="InterPro" id="IPR045012">
    <property type="entry name" value="NLP"/>
</dbReference>
<dbReference type="AlphaFoldDB" id="A0AAW2TGI8"/>
<reference evidence="2" key="1">
    <citation type="submission" date="2020-06" db="EMBL/GenBank/DDBJ databases">
        <authorList>
            <person name="Li T."/>
            <person name="Hu X."/>
            <person name="Zhang T."/>
            <person name="Song X."/>
            <person name="Zhang H."/>
            <person name="Dai N."/>
            <person name="Sheng W."/>
            <person name="Hou X."/>
            <person name="Wei L."/>
        </authorList>
    </citation>
    <scope>NUCLEOTIDE SEQUENCE</scope>
    <source>
        <strain evidence="2">G02</strain>
        <tissue evidence="2">Leaf</tissue>
    </source>
</reference>
<dbReference type="SUPFAM" id="SSF54277">
    <property type="entry name" value="CAD &amp; PB1 domains"/>
    <property type="match status" value="1"/>
</dbReference>